<dbReference type="EMBL" id="UZAU01000117">
    <property type="status" value="NOT_ANNOTATED_CDS"/>
    <property type="molecule type" value="Genomic_DNA"/>
</dbReference>
<keyword evidence="2" id="KW-1185">Reference proteome</keyword>
<protein>
    <submittedName>
        <fullName evidence="1">Uncharacterized protein</fullName>
    </submittedName>
</protein>
<organism evidence="1 2">
    <name type="scientific">Cannabis sativa</name>
    <name type="common">Hemp</name>
    <name type="synonym">Marijuana</name>
    <dbReference type="NCBI Taxonomy" id="3483"/>
    <lineage>
        <taxon>Eukaryota</taxon>
        <taxon>Viridiplantae</taxon>
        <taxon>Streptophyta</taxon>
        <taxon>Embryophyta</taxon>
        <taxon>Tracheophyta</taxon>
        <taxon>Spermatophyta</taxon>
        <taxon>Magnoliopsida</taxon>
        <taxon>eudicotyledons</taxon>
        <taxon>Gunneridae</taxon>
        <taxon>Pentapetalae</taxon>
        <taxon>rosids</taxon>
        <taxon>fabids</taxon>
        <taxon>Rosales</taxon>
        <taxon>Cannabaceae</taxon>
        <taxon>Cannabis</taxon>
    </lineage>
</organism>
<dbReference type="AlphaFoldDB" id="A0A803P1J3"/>
<proteinExistence type="predicted"/>
<reference evidence="1" key="1">
    <citation type="submission" date="2018-11" db="EMBL/GenBank/DDBJ databases">
        <authorList>
            <person name="Grassa J C."/>
        </authorList>
    </citation>
    <scope>NUCLEOTIDE SEQUENCE [LARGE SCALE GENOMIC DNA]</scope>
</reference>
<dbReference type="Proteomes" id="UP000596661">
    <property type="component" value="Chromosome 2"/>
</dbReference>
<evidence type="ECO:0000313" key="1">
    <source>
        <dbReference type="EnsemblPlants" id="cds.evm.model.02.547"/>
    </source>
</evidence>
<sequence length="157" mass="17480">MALWLTSLQGDRGVNGVHYLGNGETDGGDSKVGAEEIRDGVGLAINGGCGDKVKFQAIVRCENQVVDVSAFRTSECPILWVDNQSVVAIATSPMFHARSKHRSMSYLSSCQFDMCQPYQIVNVLSTDRFMYLTSQLKMSEILFHLREDVNHVLRYVT</sequence>
<evidence type="ECO:0000313" key="2">
    <source>
        <dbReference type="Proteomes" id="UP000596661"/>
    </source>
</evidence>
<reference evidence="1" key="2">
    <citation type="submission" date="2021-03" db="UniProtKB">
        <authorList>
            <consortium name="EnsemblPlants"/>
        </authorList>
    </citation>
    <scope>IDENTIFICATION</scope>
</reference>
<dbReference type="EnsemblPlants" id="evm.model.02.547">
    <property type="protein sequence ID" value="cds.evm.model.02.547"/>
    <property type="gene ID" value="evm.TU.02.547"/>
</dbReference>
<name>A0A803P1J3_CANSA</name>
<dbReference type="Gramene" id="evm.model.02.547">
    <property type="protein sequence ID" value="cds.evm.model.02.547"/>
    <property type="gene ID" value="evm.TU.02.547"/>
</dbReference>
<accession>A0A803P1J3</accession>